<dbReference type="RefSeq" id="WP_176266418.1">
    <property type="nucleotide sequence ID" value="NZ_JABWGV010000001.1"/>
</dbReference>
<evidence type="ECO:0000256" key="5">
    <source>
        <dbReference type="ARBA" id="ARBA00022989"/>
    </source>
</evidence>
<keyword evidence="10" id="KW-1185">Reference proteome</keyword>
<proteinExistence type="inferred from homology"/>
<accession>A0A850HAQ4</accession>
<feature type="transmembrane region" description="Helical" evidence="7">
    <location>
        <begin position="126"/>
        <end position="147"/>
    </location>
</feature>
<comment type="subcellular location">
    <subcellularLocation>
        <location evidence="7">Cell inner membrane</location>
        <topology evidence="7">Multi-pass membrane protein</topology>
    </subcellularLocation>
    <subcellularLocation>
        <location evidence="1">Cell membrane</location>
        <topology evidence="1">Multi-pass membrane protein</topology>
    </subcellularLocation>
</comment>
<reference evidence="9 10" key="1">
    <citation type="submission" date="2020-06" db="EMBL/GenBank/DDBJ databases">
        <title>Altererythrobacter sp. HHU K3-1.</title>
        <authorList>
            <person name="Zhang D."/>
            <person name="Xue H."/>
        </authorList>
    </citation>
    <scope>NUCLEOTIDE SEQUENCE [LARGE SCALE GENOMIC DNA]</scope>
    <source>
        <strain evidence="9 10">HHU K3-1</strain>
    </source>
</reference>
<keyword evidence="6 7" id="KW-0472">Membrane</keyword>
<feature type="domain" description="MgtC/SapB/SrpB/YhiD N-terminal" evidence="8">
    <location>
        <begin position="20"/>
        <end position="146"/>
    </location>
</feature>
<evidence type="ECO:0000256" key="4">
    <source>
        <dbReference type="ARBA" id="ARBA00022692"/>
    </source>
</evidence>
<feature type="transmembrane region" description="Helical" evidence="7">
    <location>
        <begin position="43"/>
        <end position="59"/>
    </location>
</feature>
<dbReference type="Pfam" id="PF02308">
    <property type="entry name" value="MgtC"/>
    <property type="match status" value="1"/>
</dbReference>
<dbReference type="PANTHER" id="PTHR33778">
    <property type="entry name" value="PROTEIN MGTC"/>
    <property type="match status" value="1"/>
</dbReference>
<dbReference type="InterPro" id="IPR049177">
    <property type="entry name" value="MgtC_SapB_SrpB_YhiD_N"/>
</dbReference>
<feature type="transmembrane region" description="Helical" evidence="7">
    <location>
        <begin position="101"/>
        <end position="120"/>
    </location>
</feature>
<evidence type="ECO:0000313" key="10">
    <source>
        <dbReference type="Proteomes" id="UP000561438"/>
    </source>
</evidence>
<comment type="caution">
    <text evidence="9">The sequence shown here is derived from an EMBL/GenBank/DDBJ whole genome shotgun (WGS) entry which is preliminary data.</text>
</comment>
<keyword evidence="3" id="KW-1003">Cell membrane</keyword>
<dbReference type="GO" id="GO:0005886">
    <property type="term" value="C:plasma membrane"/>
    <property type="evidence" value="ECO:0007669"/>
    <property type="project" value="UniProtKB-SubCell"/>
</dbReference>
<dbReference type="PRINTS" id="PR01837">
    <property type="entry name" value="MGTCSAPBPROT"/>
</dbReference>
<evidence type="ECO:0000256" key="6">
    <source>
        <dbReference type="ARBA" id="ARBA00023136"/>
    </source>
</evidence>
<feature type="transmembrane region" description="Helical" evidence="7">
    <location>
        <begin position="79"/>
        <end position="96"/>
    </location>
</feature>
<dbReference type="Proteomes" id="UP000561438">
    <property type="component" value="Unassembled WGS sequence"/>
</dbReference>
<organism evidence="9 10">
    <name type="scientific">Qipengyuania atrilutea</name>
    <dbReference type="NCBI Taxonomy" id="2744473"/>
    <lineage>
        <taxon>Bacteria</taxon>
        <taxon>Pseudomonadati</taxon>
        <taxon>Pseudomonadota</taxon>
        <taxon>Alphaproteobacteria</taxon>
        <taxon>Sphingomonadales</taxon>
        <taxon>Erythrobacteraceae</taxon>
        <taxon>Qipengyuania</taxon>
    </lineage>
</organism>
<keyword evidence="4 7" id="KW-0812">Transmembrane</keyword>
<evidence type="ECO:0000259" key="8">
    <source>
        <dbReference type="Pfam" id="PF02308"/>
    </source>
</evidence>
<evidence type="ECO:0000256" key="3">
    <source>
        <dbReference type="ARBA" id="ARBA00022475"/>
    </source>
</evidence>
<evidence type="ECO:0000256" key="7">
    <source>
        <dbReference type="RuleBase" id="RU365041"/>
    </source>
</evidence>
<protein>
    <recommendedName>
        <fullName evidence="7">Protein MgtC</fullName>
    </recommendedName>
</protein>
<dbReference type="PANTHER" id="PTHR33778:SF1">
    <property type="entry name" value="MAGNESIUM TRANSPORTER YHID-RELATED"/>
    <property type="match status" value="1"/>
</dbReference>
<name>A0A850HAQ4_9SPHN</name>
<dbReference type="InterPro" id="IPR003416">
    <property type="entry name" value="MgtC/SapB/SrpB/YhiD_fam"/>
</dbReference>
<dbReference type="EMBL" id="JABWGV010000001">
    <property type="protein sequence ID" value="NVD44149.1"/>
    <property type="molecule type" value="Genomic_DNA"/>
</dbReference>
<evidence type="ECO:0000256" key="1">
    <source>
        <dbReference type="ARBA" id="ARBA00004651"/>
    </source>
</evidence>
<sequence>MDLSQFEPQHVSWGEAGLRLGLAVILPLLIGMERFLRKKPIDFRPFVVISVAACGLSMASMELAMTSFDQQIRIDPTRVFEGVITGIGFLGAGAMFRQQNYVMGAGSASAIWAAGAIGIVCGLGMLWLSLFIALPILLILIVSAPFVERYDPGGHPGDRSSEEELAQ</sequence>
<dbReference type="AlphaFoldDB" id="A0A850HAQ4"/>
<keyword evidence="7" id="KW-0997">Cell inner membrane</keyword>
<evidence type="ECO:0000256" key="2">
    <source>
        <dbReference type="ARBA" id="ARBA00009298"/>
    </source>
</evidence>
<gene>
    <name evidence="9" type="ORF">HUV48_03835</name>
</gene>
<comment type="similarity">
    <text evidence="2 7">Belongs to the MgtC/SapB family.</text>
</comment>
<evidence type="ECO:0000313" key="9">
    <source>
        <dbReference type="EMBL" id="NVD44149.1"/>
    </source>
</evidence>
<feature type="transmembrane region" description="Helical" evidence="7">
    <location>
        <begin position="12"/>
        <end position="31"/>
    </location>
</feature>
<keyword evidence="5 7" id="KW-1133">Transmembrane helix</keyword>